<protein>
    <recommendedName>
        <fullName evidence="3">DNA-directed DNA polymerase</fullName>
        <ecNumber evidence="3">2.7.7.7</ecNumber>
    </recommendedName>
</protein>
<evidence type="ECO:0000256" key="8">
    <source>
        <dbReference type="ARBA" id="ARBA00023242"/>
    </source>
</evidence>
<accession>A0A1L0D0K6</accession>
<dbReference type="GO" id="GO:0043625">
    <property type="term" value="C:delta DNA polymerase complex"/>
    <property type="evidence" value="ECO:0007669"/>
    <property type="project" value="TreeGrafter"/>
</dbReference>
<sequence>METQINRNLGSGSVSRASSAFSTDFEKQNAFSLADSERKYSRQFFAMYQHRLAMLKPRVEREAMRKWGHNTRNVNGQKIQHKDKILDIVSGELCWVLGTVFSDMKHKLNILQDVEKGVDDVMPAMPELYVDSQNGAVVMLEDESGRAILHNEDLLRTTGLVTGCFVAVLGIEIQAGIFEIMEVTYPVPAPQNALPAPTPEKHYLALVSGLNFSTSTECDLRTTLLQQWLAGELGSVEDQKESSSVCRVIIAGDSVEEVVSETNNDFKSSNNFGSKNTSNFLAESLRLLGSWLSEVVSTVPVTVMAGDSDPAEVCLPQQPLHKSLLGRNARLAGNDNLPIHTTTNPAWMELENGLRILGTSGQNISDILKYLTSSHLKEDILNTMERTIRWQNIVPTAPDTLYCYPFDDKDPFTLDETPHLYFVGNQTHGGYKKVKVKDTEVTVVSIPKFSESGEIVLVECSTLETKTVRFAV</sequence>
<feature type="domain" description="DNA polymerase delta subunit OB-fold" evidence="11">
    <location>
        <begin position="43"/>
        <end position="183"/>
    </location>
</feature>
<organism evidence="12 13">
    <name type="scientific">Sungouiella intermedia</name>
    <dbReference type="NCBI Taxonomy" id="45354"/>
    <lineage>
        <taxon>Eukaryota</taxon>
        <taxon>Fungi</taxon>
        <taxon>Dikarya</taxon>
        <taxon>Ascomycota</taxon>
        <taxon>Saccharomycotina</taxon>
        <taxon>Pichiomycetes</taxon>
        <taxon>Metschnikowiaceae</taxon>
        <taxon>Sungouiella</taxon>
    </lineage>
</organism>
<evidence type="ECO:0000256" key="2">
    <source>
        <dbReference type="ARBA" id="ARBA00006035"/>
    </source>
</evidence>
<feature type="domain" description="DNA polymerase alpha/delta/epsilon subunit B" evidence="10">
    <location>
        <begin position="205"/>
        <end position="426"/>
    </location>
</feature>
<proteinExistence type="inferred from homology"/>
<dbReference type="Gene3D" id="2.40.50.430">
    <property type="match status" value="1"/>
</dbReference>
<comment type="subcellular location">
    <subcellularLocation>
        <location evidence="1">Nucleus</location>
    </subcellularLocation>
</comment>
<evidence type="ECO:0000313" key="13">
    <source>
        <dbReference type="Proteomes" id="UP000182259"/>
    </source>
</evidence>
<dbReference type="PANTHER" id="PTHR10416:SF0">
    <property type="entry name" value="DNA POLYMERASE DELTA SUBUNIT 2"/>
    <property type="match status" value="1"/>
</dbReference>
<evidence type="ECO:0000259" key="10">
    <source>
        <dbReference type="Pfam" id="PF04042"/>
    </source>
</evidence>
<dbReference type="InterPro" id="IPR024826">
    <property type="entry name" value="DNA_pol_delta/II_ssu"/>
</dbReference>
<dbReference type="Proteomes" id="UP000182259">
    <property type="component" value="Chromosome I"/>
</dbReference>
<dbReference type="GO" id="GO:0003677">
    <property type="term" value="F:DNA binding"/>
    <property type="evidence" value="ECO:0007669"/>
    <property type="project" value="InterPro"/>
</dbReference>
<keyword evidence="8" id="KW-0539">Nucleus</keyword>
<evidence type="ECO:0000256" key="4">
    <source>
        <dbReference type="ARBA" id="ARBA00022679"/>
    </source>
</evidence>
<evidence type="ECO:0000313" key="12">
    <source>
        <dbReference type="EMBL" id="SGZ49972.1"/>
    </source>
</evidence>
<dbReference type="Pfam" id="PF04042">
    <property type="entry name" value="DNA_pol_E_B"/>
    <property type="match status" value="1"/>
</dbReference>
<evidence type="ECO:0000256" key="6">
    <source>
        <dbReference type="ARBA" id="ARBA00022705"/>
    </source>
</evidence>
<dbReference type="EMBL" id="LT635764">
    <property type="protein sequence ID" value="SGZ49972.1"/>
    <property type="molecule type" value="Genomic_DNA"/>
</dbReference>
<evidence type="ECO:0000256" key="3">
    <source>
        <dbReference type="ARBA" id="ARBA00012417"/>
    </source>
</evidence>
<keyword evidence="4" id="KW-0808">Transferase</keyword>
<dbReference type="EC" id="2.7.7.7" evidence="3"/>
<dbReference type="GO" id="GO:0003887">
    <property type="term" value="F:DNA-directed DNA polymerase activity"/>
    <property type="evidence" value="ECO:0007669"/>
    <property type="project" value="UniProtKB-KW"/>
</dbReference>
<dbReference type="Gene3D" id="3.60.21.50">
    <property type="match status" value="1"/>
</dbReference>
<evidence type="ECO:0000256" key="7">
    <source>
        <dbReference type="ARBA" id="ARBA00022932"/>
    </source>
</evidence>
<dbReference type="InterPro" id="IPR040663">
    <property type="entry name" value="DNA_pol_D_N"/>
</dbReference>
<evidence type="ECO:0000256" key="5">
    <source>
        <dbReference type="ARBA" id="ARBA00022695"/>
    </source>
</evidence>
<dbReference type="GO" id="GO:0006273">
    <property type="term" value="P:lagging strand elongation"/>
    <property type="evidence" value="ECO:0007669"/>
    <property type="project" value="UniProtKB-ARBA"/>
</dbReference>
<evidence type="ECO:0000256" key="9">
    <source>
        <dbReference type="ARBA" id="ARBA00049244"/>
    </source>
</evidence>
<keyword evidence="7" id="KW-0239">DNA-directed DNA polymerase</keyword>
<dbReference type="FunFam" id="2.40.50.430:FF:000002">
    <property type="entry name" value="DNA polymerase delta subunit"/>
    <property type="match status" value="1"/>
</dbReference>
<name>A0A1L0D0K6_9ASCO</name>
<dbReference type="AlphaFoldDB" id="A0A1L0D0K6"/>
<evidence type="ECO:0000259" key="11">
    <source>
        <dbReference type="Pfam" id="PF18018"/>
    </source>
</evidence>
<comment type="catalytic activity">
    <reaction evidence="9">
        <text>DNA(n) + a 2'-deoxyribonucleoside 5'-triphosphate = DNA(n+1) + diphosphate</text>
        <dbReference type="Rhea" id="RHEA:22508"/>
        <dbReference type="Rhea" id="RHEA-COMP:17339"/>
        <dbReference type="Rhea" id="RHEA-COMP:17340"/>
        <dbReference type="ChEBI" id="CHEBI:33019"/>
        <dbReference type="ChEBI" id="CHEBI:61560"/>
        <dbReference type="ChEBI" id="CHEBI:173112"/>
        <dbReference type="EC" id="2.7.7.7"/>
    </reaction>
</comment>
<keyword evidence="6" id="KW-0235">DNA replication</keyword>
<reference evidence="12 13" key="1">
    <citation type="submission" date="2016-10" db="EMBL/GenBank/DDBJ databases">
        <authorList>
            <person name="de Groot N.N."/>
        </authorList>
    </citation>
    <scope>NUCLEOTIDE SEQUENCE [LARGE SCALE GENOMIC DNA]</scope>
    <source>
        <strain evidence="12 13">PYCC 4715</strain>
    </source>
</reference>
<dbReference type="PANTHER" id="PTHR10416">
    <property type="entry name" value="DNA POLYMERASE DELTA SUBUNIT 2"/>
    <property type="match status" value="1"/>
</dbReference>
<gene>
    <name evidence="12" type="ORF">SAMEA4029009_CIC11G00000003846</name>
</gene>
<dbReference type="GO" id="GO:0006281">
    <property type="term" value="P:DNA repair"/>
    <property type="evidence" value="ECO:0007669"/>
    <property type="project" value="UniProtKB-ARBA"/>
</dbReference>
<keyword evidence="5" id="KW-0548">Nucleotidyltransferase</keyword>
<dbReference type="Pfam" id="PF18018">
    <property type="entry name" value="DNA_pol_D_N"/>
    <property type="match status" value="1"/>
</dbReference>
<evidence type="ECO:0000256" key="1">
    <source>
        <dbReference type="ARBA" id="ARBA00004123"/>
    </source>
</evidence>
<comment type="similarity">
    <text evidence="2">Belongs to the DNA polymerase delta/II small subunit family.</text>
</comment>
<dbReference type="InterPro" id="IPR007185">
    <property type="entry name" value="DNA_pol_a/d/e_bsu"/>
</dbReference>